<dbReference type="OrthoDB" id="441971at2759"/>
<evidence type="ECO:0000313" key="2">
    <source>
        <dbReference type="EMBL" id="KAE9521755.1"/>
    </source>
</evidence>
<dbReference type="PANTHER" id="PTHR37984">
    <property type="entry name" value="PROTEIN CBG26694"/>
    <property type="match status" value="1"/>
</dbReference>
<name>A0A6G0SUH9_APHGL</name>
<dbReference type="Proteomes" id="UP000475862">
    <property type="component" value="Unassembled WGS sequence"/>
</dbReference>
<dbReference type="InterPro" id="IPR036397">
    <property type="entry name" value="RNaseH_sf"/>
</dbReference>
<dbReference type="GO" id="GO:0015074">
    <property type="term" value="P:DNA integration"/>
    <property type="evidence" value="ECO:0007669"/>
    <property type="project" value="InterPro"/>
</dbReference>
<evidence type="ECO:0000313" key="3">
    <source>
        <dbReference type="Proteomes" id="UP000475862"/>
    </source>
</evidence>
<dbReference type="GO" id="GO:0003676">
    <property type="term" value="F:nucleic acid binding"/>
    <property type="evidence" value="ECO:0007669"/>
    <property type="project" value="InterPro"/>
</dbReference>
<comment type="caution">
    <text evidence="2">The sequence shown here is derived from an EMBL/GenBank/DDBJ whole genome shotgun (WGS) entry which is preliminary data.</text>
</comment>
<dbReference type="PROSITE" id="PS50994">
    <property type="entry name" value="INTEGRASE"/>
    <property type="match status" value="1"/>
</dbReference>
<reference evidence="2 3" key="1">
    <citation type="submission" date="2019-08" db="EMBL/GenBank/DDBJ databases">
        <title>The genome of the soybean aphid Biotype 1, its phylome, world population structure and adaptation to the North American continent.</title>
        <authorList>
            <person name="Giordano R."/>
            <person name="Donthu R.K."/>
            <person name="Hernandez A.G."/>
            <person name="Wright C.L."/>
            <person name="Zimin A.V."/>
        </authorList>
    </citation>
    <scope>NUCLEOTIDE SEQUENCE [LARGE SCALE GENOMIC DNA]</scope>
    <source>
        <tissue evidence="2">Whole aphids</tissue>
    </source>
</reference>
<sequence>MDIVGPFPKSHIENIFILTLQDDLSKFAWAVPMINHEANTVAYHFVTQFVCLHGLPKSLVTDCGTEFLSHVFKEVCQLLKIKQTSTTPYHPQSNGSLERSHRTLGDYLRSFVDKDSQNWDTYVPFAMFCHNSTVHTATKFQPYQLVYGYEITVRIHSLEILNLNTTMRTITLR</sequence>
<dbReference type="SUPFAM" id="SSF53098">
    <property type="entry name" value="Ribonuclease H-like"/>
    <property type="match status" value="1"/>
</dbReference>
<dbReference type="InterPro" id="IPR050951">
    <property type="entry name" value="Retrovirus_Pol_polyprotein"/>
</dbReference>
<dbReference type="EMBL" id="VYZN01002223">
    <property type="protein sequence ID" value="KAE9521755.1"/>
    <property type="molecule type" value="Genomic_DNA"/>
</dbReference>
<gene>
    <name evidence="2" type="ORF">AGLY_017845</name>
</gene>
<dbReference type="InterPro" id="IPR012337">
    <property type="entry name" value="RNaseH-like_sf"/>
</dbReference>
<dbReference type="AlphaFoldDB" id="A0A6G0SUH9"/>
<evidence type="ECO:0000259" key="1">
    <source>
        <dbReference type="PROSITE" id="PS50994"/>
    </source>
</evidence>
<keyword evidence="3" id="KW-1185">Reference proteome</keyword>
<protein>
    <recommendedName>
        <fullName evidence="1">Integrase catalytic domain-containing protein</fullName>
    </recommendedName>
</protein>
<dbReference type="InterPro" id="IPR001584">
    <property type="entry name" value="Integrase_cat-core"/>
</dbReference>
<proteinExistence type="predicted"/>
<dbReference type="Gene3D" id="3.30.420.10">
    <property type="entry name" value="Ribonuclease H-like superfamily/Ribonuclease H"/>
    <property type="match status" value="1"/>
</dbReference>
<dbReference type="PANTHER" id="PTHR37984:SF15">
    <property type="entry name" value="INTEGRASE CATALYTIC DOMAIN-CONTAINING PROTEIN"/>
    <property type="match status" value="1"/>
</dbReference>
<accession>A0A6G0SUH9</accession>
<dbReference type="Pfam" id="PF00665">
    <property type="entry name" value="rve"/>
    <property type="match status" value="1"/>
</dbReference>
<dbReference type="FunFam" id="3.30.420.10:FF:000032">
    <property type="entry name" value="Retrovirus-related Pol polyprotein from transposon 297-like Protein"/>
    <property type="match status" value="1"/>
</dbReference>
<organism evidence="2 3">
    <name type="scientific">Aphis glycines</name>
    <name type="common">Soybean aphid</name>
    <dbReference type="NCBI Taxonomy" id="307491"/>
    <lineage>
        <taxon>Eukaryota</taxon>
        <taxon>Metazoa</taxon>
        <taxon>Ecdysozoa</taxon>
        <taxon>Arthropoda</taxon>
        <taxon>Hexapoda</taxon>
        <taxon>Insecta</taxon>
        <taxon>Pterygota</taxon>
        <taxon>Neoptera</taxon>
        <taxon>Paraneoptera</taxon>
        <taxon>Hemiptera</taxon>
        <taxon>Sternorrhyncha</taxon>
        <taxon>Aphidomorpha</taxon>
        <taxon>Aphidoidea</taxon>
        <taxon>Aphididae</taxon>
        <taxon>Aphidini</taxon>
        <taxon>Aphis</taxon>
        <taxon>Aphis</taxon>
    </lineage>
</organism>
<feature type="domain" description="Integrase catalytic" evidence="1">
    <location>
        <begin position="1"/>
        <end position="150"/>
    </location>
</feature>